<dbReference type="SUPFAM" id="SSF53448">
    <property type="entry name" value="Nucleotide-diphospho-sugar transferases"/>
    <property type="match status" value="1"/>
</dbReference>
<sequence length="201" mass="22581">MLAGVVLAGGKSTRMGQDKSQLTLTDNKTNLLTLSQNLLANLAGENVWVSGEKHHNGLPDEFADCGPLSGIYSALAYFKQEQPSIDEVIFLPVDMPFLRVGDLELLWERGRRVQSLCSYQDHIFPLYVSLSSSFSADFFKYMHQQLSKVQVVNTAGKTSNLSIRKVLAKFDSIQIKAMDPTYLVNINTQQEWQQHKTNIKI</sequence>
<dbReference type="PANTHER" id="PTHR19136">
    <property type="entry name" value="MOLYBDENUM COFACTOR GUANYLYLTRANSFERASE"/>
    <property type="match status" value="1"/>
</dbReference>
<comment type="caution">
    <text evidence="4">The sequence shown here is derived from an EMBL/GenBank/DDBJ whole genome shotgun (WGS) entry which is preliminary data.</text>
</comment>
<proteinExistence type="predicted"/>
<dbReference type="Gene3D" id="3.90.550.10">
    <property type="entry name" value="Spore Coat Polysaccharide Biosynthesis Protein SpsA, Chain A"/>
    <property type="match status" value="1"/>
</dbReference>
<dbReference type="EMBL" id="JAKGAS010000006">
    <property type="protein sequence ID" value="MCF2948997.1"/>
    <property type="molecule type" value="Genomic_DNA"/>
</dbReference>
<gene>
    <name evidence="4" type="ORF">L0668_12820</name>
</gene>
<protein>
    <submittedName>
        <fullName evidence="4">NTP transferase domain-containing protein</fullName>
    </submittedName>
</protein>
<evidence type="ECO:0000259" key="3">
    <source>
        <dbReference type="Pfam" id="PF12804"/>
    </source>
</evidence>
<reference evidence="4 5" key="1">
    <citation type="submission" date="2022-01" db="EMBL/GenBank/DDBJ databases">
        <title>Paraglaciecola sp. G1-23.</title>
        <authorList>
            <person name="Jin M.S."/>
            <person name="Han D.M."/>
            <person name="Kim H.M."/>
            <person name="Jeon C.O."/>
        </authorList>
    </citation>
    <scope>NUCLEOTIDE SEQUENCE [LARGE SCALE GENOMIC DNA]</scope>
    <source>
        <strain evidence="4 5">G1-23</strain>
    </source>
</reference>
<dbReference type="RefSeq" id="WP_235313034.1">
    <property type="nucleotide sequence ID" value="NZ_JAKGAS010000006.1"/>
</dbReference>
<dbReference type="Proteomes" id="UP001521137">
    <property type="component" value="Unassembled WGS sequence"/>
</dbReference>
<feature type="domain" description="MobA-like NTP transferase" evidence="3">
    <location>
        <begin position="4"/>
        <end position="114"/>
    </location>
</feature>
<organism evidence="4 5">
    <name type="scientific">Paraglaciecola algarum</name>
    <dbReference type="NCBI Taxonomy" id="3050085"/>
    <lineage>
        <taxon>Bacteria</taxon>
        <taxon>Pseudomonadati</taxon>
        <taxon>Pseudomonadota</taxon>
        <taxon>Gammaproteobacteria</taxon>
        <taxon>Alteromonadales</taxon>
        <taxon>Alteromonadaceae</taxon>
        <taxon>Paraglaciecola</taxon>
    </lineage>
</organism>
<evidence type="ECO:0000256" key="2">
    <source>
        <dbReference type="ARBA" id="ARBA00022842"/>
    </source>
</evidence>
<name>A0ABS9DAF7_9ALTE</name>
<keyword evidence="2" id="KW-0460">Magnesium</keyword>
<dbReference type="PANTHER" id="PTHR19136:SF81">
    <property type="entry name" value="MOLYBDENUM COFACTOR GUANYLYLTRANSFERASE"/>
    <property type="match status" value="1"/>
</dbReference>
<dbReference type="InterPro" id="IPR025877">
    <property type="entry name" value="MobA-like_NTP_Trfase"/>
</dbReference>
<evidence type="ECO:0000256" key="1">
    <source>
        <dbReference type="ARBA" id="ARBA00022679"/>
    </source>
</evidence>
<dbReference type="Pfam" id="PF12804">
    <property type="entry name" value="NTP_transf_3"/>
    <property type="match status" value="1"/>
</dbReference>
<dbReference type="GO" id="GO:0016740">
    <property type="term" value="F:transferase activity"/>
    <property type="evidence" value="ECO:0007669"/>
    <property type="project" value="UniProtKB-KW"/>
</dbReference>
<evidence type="ECO:0000313" key="4">
    <source>
        <dbReference type="EMBL" id="MCF2948997.1"/>
    </source>
</evidence>
<keyword evidence="5" id="KW-1185">Reference proteome</keyword>
<dbReference type="InterPro" id="IPR029044">
    <property type="entry name" value="Nucleotide-diphossugar_trans"/>
</dbReference>
<evidence type="ECO:0000313" key="5">
    <source>
        <dbReference type="Proteomes" id="UP001521137"/>
    </source>
</evidence>
<accession>A0ABS9DAF7</accession>
<keyword evidence="1 4" id="KW-0808">Transferase</keyword>